<evidence type="ECO:0000256" key="1">
    <source>
        <dbReference type="ARBA" id="ARBA00023268"/>
    </source>
</evidence>
<evidence type="ECO:0000313" key="6">
    <source>
        <dbReference type="Proteomes" id="UP000308196"/>
    </source>
</evidence>
<evidence type="ECO:0000313" key="5">
    <source>
        <dbReference type="EMBL" id="VTR52278.1"/>
    </source>
</evidence>
<dbReference type="GO" id="GO:0033785">
    <property type="term" value="F:heptose 7-phosphate kinase activity"/>
    <property type="evidence" value="ECO:0007669"/>
    <property type="project" value="TreeGrafter"/>
</dbReference>
<dbReference type="NCBIfam" id="TIGR00125">
    <property type="entry name" value="cyt_tran_rel"/>
    <property type="match status" value="1"/>
</dbReference>
<dbReference type="GO" id="GO:0033786">
    <property type="term" value="F:heptose-1-phosphate adenylyltransferase activity"/>
    <property type="evidence" value="ECO:0007669"/>
    <property type="project" value="TreeGrafter"/>
</dbReference>
<dbReference type="STRING" id="1123265.GCA_000686625_03522"/>
<sequence>MKDLALNELVKNGFNRPRVLVIGDCMLDIYLDGECKRLAPDVAVPVLDVQSVKHCLGGAGNVITNLVHMGADVKVVTVLGDDPSAQVIARELRRQHVDTSRVIYNSDCQTLTKTRLRRDQQCLLRYDIGKKYTLSDTLLKRYLNDVKAALETVDIVFISDYDKGNIPSELIQLLVEEQLRDRKVIVVDSKDYYRYRELRPDLIKPNYEEARKILGQEEEEDRVAQAMQWSESLCVISSARWVALTLDKDGVVLHKREQPSKHFPVTALKEGNFSGAGDTFLTALTLAYFNRVDEDSAIDLSIKAAQIGIQKSGTACCSNQELAEHLGQREGKILTDLGALEMLCNRLRKDHKIVFTNGCFDIFHAGHAHYLGEAKSKGDILIVGINTDESIRRLKGSSRPVNKLADRIEVLRALEAVDYIVPFGDNLSDNPIPILEIVKPHVFVKGEAYQHEPLPEEGLLHILGTQMVFVPHVHQQSTTKIIQRVQQNSDQVLKKIG</sequence>
<keyword evidence="2" id="KW-0119">Carbohydrate metabolism</keyword>
<evidence type="ECO:0000256" key="2">
    <source>
        <dbReference type="ARBA" id="ARBA00023277"/>
    </source>
</evidence>
<dbReference type="Gene3D" id="3.40.50.620">
    <property type="entry name" value="HUPs"/>
    <property type="match status" value="1"/>
</dbReference>
<dbReference type="SUPFAM" id="SSF53613">
    <property type="entry name" value="Ribokinase-like"/>
    <property type="match status" value="1"/>
</dbReference>
<dbReference type="EMBL" id="LR590484">
    <property type="protein sequence ID" value="VTR52278.1"/>
    <property type="molecule type" value="Genomic_DNA"/>
</dbReference>
<gene>
    <name evidence="5" type="primary">hldE</name>
    <name evidence="5" type="ORF">NCTC11429_04546</name>
</gene>
<keyword evidence="1" id="KW-0511">Multifunctional enzyme</keyword>
<evidence type="ECO:0000259" key="4">
    <source>
        <dbReference type="Pfam" id="PF01467"/>
    </source>
</evidence>
<dbReference type="Pfam" id="PF01467">
    <property type="entry name" value="CTP_transf_like"/>
    <property type="match status" value="1"/>
</dbReference>
<feature type="domain" description="Cytidyltransferase-like" evidence="4">
    <location>
        <begin position="355"/>
        <end position="449"/>
    </location>
</feature>
<dbReference type="AlphaFoldDB" id="A0A4V6KTU5"/>
<dbReference type="InterPro" id="IPR011611">
    <property type="entry name" value="PfkB_dom"/>
</dbReference>
<dbReference type="InterPro" id="IPR014729">
    <property type="entry name" value="Rossmann-like_a/b/a_fold"/>
</dbReference>
<accession>A0A4V6KTU5</accession>
<dbReference type="SUPFAM" id="SSF52374">
    <property type="entry name" value="Nucleotidylyl transferase"/>
    <property type="match status" value="1"/>
</dbReference>
<dbReference type="PANTHER" id="PTHR46969">
    <property type="entry name" value="BIFUNCTIONAL PROTEIN HLDE"/>
    <property type="match status" value="1"/>
</dbReference>
<dbReference type="GeneID" id="78465126"/>
<evidence type="ECO:0000259" key="3">
    <source>
        <dbReference type="Pfam" id="PF00294"/>
    </source>
</evidence>
<dbReference type="Proteomes" id="UP000308196">
    <property type="component" value="Chromosome"/>
</dbReference>
<dbReference type="Pfam" id="PF00294">
    <property type="entry name" value="PfkB"/>
    <property type="match status" value="1"/>
</dbReference>
<proteinExistence type="predicted"/>
<dbReference type="Gene3D" id="3.40.1190.20">
    <property type="match status" value="1"/>
</dbReference>
<dbReference type="InterPro" id="IPR004821">
    <property type="entry name" value="Cyt_trans-like"/>
</dbReference>
<organism evidence="5 6">
    <name type="scientific">Sphingobacterium thalpophilum</name>
    <dbReference type="NCBI Taxonomy" id="259"/>
    <lineage>
        <taxon>Bacteria</taxon>
        <taxon>Pseudomonadati</taxon>
        <taxon>Bacteroidota</taxon>
        <taxon>Sphingobacteriia</taxon>
        <taxon>Sphingobacteriales</taxon>
        <taxon>Sphingobacteriaceae</taxon>
        <taxon>Sphingobacterium</taxon>
    </lineage>
</organism>
<dbReference type="RefSeq" id="WP_028070261.1">
    <property type="nucleotide sequence ID" value="NZ_CP141191.1"/>
</dbReference>
<protein>
    <submittedName>
        <fullName evidence="5">Bifunctional protein hldE</fullName>
    </submittedName>
</protein>
<reference evidence="5 6" key="1">
    <citation type="submission" date="2019-05" db="EMBL/GenBank/DDBJ databases">
        <authorList>
            <consortium name="Pathogen Informatics"/>
        </authorList>
    </citation>
    <scope>NUCLEOTIDE SEQUENCE [LARGE SCALE GENOMIC DNA]</scope>
    <source>
        <strain evidence="5 6">NCTC11429</strain>
    </source>
</reference>
<name>A0A4V6KTU5_9SPHI</name>
<dbReference type="KEGG" id="stha:NCTC11429_04546"/>
<dbReference type="InterPro" id="IPR029056">
    <property type="entry name" value="Ribokinase-like"/>
</dbReference>
<dbReference type="GO" id="GO:0005829">
    <property type="term" value="C:cytosol"/>
    <property type="evidence" value="ECO:0007669"/>
    <property type="project" value="TreeGrafter"/>
</dbReference>
<feature type="domain" description="Carbohydrate kinase PfkB" evidence="3">
    <location>
        <begin position="18"/>
        <end position="317"/>
    </location>
</feature>
<dbReference type="PANTHER" id="PTHR46969:SF1">
    <property type="entry name" value="BIFUNCTIONAL PROTEIN HLDE"/>
    <property type="match status" value="1"/>
</dbReference>